<evidence type="ECO:0000313" key="1">
    <source>
        <dbReference type="EMBL" id="EFN65200.1"/>
    </source>
</evidence>
<dbReference type="EMBL" id="GL440985">
    <property type="protein sequence ID" value="EFN65200.1"/>
    <property type="molecule type" value="Genomic_DNA"/>
</dbReference>
<organism evidence="2">
    <name type="scientific">Camponotus floridanus</name>
    <name type="common">Florida carpenter ant</name>
    <dbReference type="NCBI Taxonomy" id="104421"/>
    <lineage>
        <taxon>Eukaryota</taxon>
        <taxon>Metazoa</taxon>
        <taxon>Ecdysozoa</taxon>
        <taxon>Arthropoda</taxon>
        <taxon>Hexapoda</taxon>
        <taxon>Insecta</taxon>
        <taxon>Pterygota</taxon>
        <taxon>Neoptera</taxon>
        <taxon>Endopterygota</taxon>
        <taxon>Hymenoptera</taxon>
        <taxon>Apocrita</taxon>
        <taxon>Aculeata</taxon>
        <taxon>Formicoidea</taxon>
        <taxon>Formicidae</taxon>
        <taxon>Formicinae</taxon>
        <taxon>Camponotus</taxon>
    </lineage>
</organism>
<dbReference type="InParanoid" id="E2AMY9"/>
<evidence type="ECO:0000313" key="2">
    <source>
        <dbReference type="Proteomes" id="UP000000311"/>
    </source>
</evidence>
<protein>
    <submittedName>
        <fullName evidence="1">Uncharacterized protein</fullName>
    </submittedName>
</protein>
<feature type="non-terminal residue" evidence="1">
    <location>
        <position position="1"/>
    </location>
</feature>
<dbReference type="AlphaFoldDB" id="E2AMY9"/>
<proteinExistence type="predicted"/>
<reference evidence="1 2" key="1">
    <citation type="journal article" date="2010" name="Science">
        <title>Genomic comparison of the ants Camponotus floridanus and Harpegnathos saltator.</title>
        <authorList>
            <person name="Bonasio R."/>
            <person name="Zhang G."/>
            <person name="Ye C."/>
            <person name="Mutti N.S."/>
            <person name="Fang X."/>
            <person name="Qin N."/>
            <person name="Donahue G."/>
            <person name="Yang P."/>
            <person name="Li Q."/>
            <person name="Li C."/>
            <person name="Zhang P."/>
            <person name="Huang Z."/>
            <person name="Berger S.L."/>
            <person name="Reinberg D."/>
            <person name="Wang J."/>
            <person name="Liebig J."/>
        </authorList>
    </citation>
    <scope>NUCLEOTIDE SEQUENCE [LARGE SCALE GENOMIC DNA]</scope>
    <source>
        <strain evidence="2">C129</strain>
    </source>
</reference>
<keyword evidence="2" id="KW-1185">Reference proteome</keyword>
<dbReference type="Proteomes" id="UP000000311">
    <property type="component" value="Unassembled WGS sequence"/>
</dbReference>
<name>E2AMY9_CAMFO</name>
<dbReference type="OMA" id="MASKCYY"/>
<sequence length="78" mass="9170">EIRERIKMASKCYYAHRNLLKSNLFTRTVKLKIYKTLIRSVLAYGCEAGTLKNEDCQRTAIFERRILRKIFGPTGEED</sequence>
<feature type="non-terminal residue" evidence="1">
    <location>
        <position position="78"/>
    </location>
</feature>
<accession>E2AMY9</accession>
<gene>
    <name evidence="1" type="ORF">EAG_07067</name>
</gene>